<organism evidence="2 3">
    <name type="scientific">Skermanella cutis</name>
    <dbReference type="NCBI Taxonomy" id="2775420"/>
    <lineage>
        <taxon>Bacteria</taxon>
        <taxon>Pseudomonadati</taxon>
        <taxon>Pseudomonadota</taxon>
        <taxon>Alphaproteobacteria</taxon>
        <taxon>Rhodospirillales</taxon>
        <taxon>Azospirillaceae</taxon>
        <taxon>Skermanella</taxon>
    </lineage>
</organism>
<keyword evidence="3" id="KW-1185">Reference proteome</keyword>
<reference evidence="2" key="1">
    <citation type="submission" date="2021-02" db="EMBL/GenBank/DDBJ databases">
        <title>Skermanella TT6 skin isolate.</title>
        <authorList>
            <person name="Lee K."/>
            <person name="Ganzorig M."/>
        </authorList>
    </citation>
    <scope>NUCLEOTIDE SEQUENCE</scope>
    <source>
        <strain evidence="2">TT6</strain>
    </source>
</reference>
<evidence type="ECO:0000313" key="2">
    <source>
        <dbReference type="EMBL" id="QQP93436.1"/>
    </source>
</evidence>
<protein>
    <recommendedName>
        <fullName evidence="4">Pilus assembly protein CpaD</fullName>
    </recommendedName>
</protein>
<feature type="chain" id="PRO_5045068897" description="Pilus assembly protein CpaD" evidence="1">
    <location>
        <begin position="22"/>
        <end position="218"/>
    </location>
</feature>
<dbReference type="Proteomes" id="UP000595197">
    <property type="component" value="Plasmid pTT6-2"/>
</dbReference>
<feature type="signal peptide" evidence="1">
    <location>
        <begin position="1"/>
        <end position="21"/>
    </location>
</feature>
<dbReference type="EMBL" id="CP067422">
    <property type="protein sequence ID" value="QQP93436.1"/>
    <property type="molecule type" value="Genomic_DNA"/>
</dbReference>
<dbReference type="Pfam" id="PF09476">
    <property type="entry name" value="Pilus_CpaD"/>
    <property type="match status" value="1"/>
</dbReference>
<proteinExistence type="predicted"/>
<dbReference type="PROSITE" id="PS51257">
    <property type="entry name" value="PROKAR_LIPOPROTEIN"/>
    <property type="match status" value="1"/>
</dbReference>
<gene>
    <name evidence="2" type="ORF">IGS68_32965</name>
</gene>
<accession>A0ABX7BIK5</accession>
<dbReference type="RefSeq" id="WP_201083013.1">
    <property type="nucleotide sequence ID" value="NZ_CP067422.1"/>
</dbReference>
<keyword evidence="2" id="KW-0614">Plasmid</keyword>
<name>A0ABX7BIK5_9PROT</name>
<evidence type="ECO:0000313" key="3">
    <source>
        <dbReference type="Proteomes" id="UP000595197"/>
    </source>
</evidence>
<dbReference type="InterPro" id="IPR019027">
    <property type="entry name" value="Pilus_biogenesis_CpaD-related"/>
</dbReference>
<evidence type="ECO:0000256" key="1">
    <source>
        <dbReference type="SAM" id="SignalP"/>
    </source>
</evidence>
<keyword evidence="1" id="KW-0732">Signal</keyword>
<evidence type="ECO:0008006" key="4">
    <source>
        <dbReference type="Google" id="ProtNLM"/>
    </source>
</evidence>
<sequence length="218" mass="22450">MHPIPRIATVLAGLLLASACAVTPDEPLEQARIGNVGVVDAIDGNFVLPVDAQGRINGADRAAALRTLADFGSPATTRARIAGAPPAARTELVRLLADAGVPPGHVSFGDDPAASAPASGGVRILLQRFEVTPPACAGWPDIQKNYVENGPLLPLGCVTNRNLQLMVEDPRDLVIGRTLGPADGAREAGAVARYQADKVKPFISTTATGGRGATLSKQ</sequence>
<geneLocation type="plasmid" evidence="2 3">
    <name>pTT6-2</name>
</geneLocation>